<dbReference type="EMBL" id="ASPP01004671">
    <property type="protein sequence ID" value="ETO31814.1"/>
    <property type="molecule type" value="Genomic_DNA"/>
</dbReference>
<dbReference type="FunFam" id="3.40.50.720:FF:000009">
    <property type="entry name" value="Fatty oxidation complex, alpha subunit"/>
    <property type="match status" value="1"/>
</dbReference>
<comment type="caution">
    <text evidence="10">The sequence shown here is derived from an EMBL/GenBank/DDBJ whole genome shotgun (WGS) entry which is preliminary data.</text>
</comment>
<feature type="non-terminal residue" evidence="10">
    <location>
        <position position="325"/>
    </location>
</feature>
<evidence type="ECO:0000313" key="11">
    <source>
        <dbReference type="Proteomes" id="UP000023152"/>
    </source>
</evidence>
<name>X6P162_RETFI</name>
<dbReference type="GO" id="GO:0006635">
    <property type="term" value="P:fatty acid beta-oxidation"/>
    <property type="evidence" value="ECO:0007669"/>
    <property type="project" value="TreeGrafter"/>
</dbReference>
<dbReference type="Gene3D" id="1.10.1040.50">
    <property type="match status" value="1"/>
</dbReference>
<keyword evidence="4" id="KW-0413">Isomerase</keyword>
<feature type="non-terminal residue" evidence="10">
    <location>
        <position position="1"/>
    </location>
</feature>
<dbReference type="Gene3D" id="3.40.50.720">
    <property type="entry name" value="NAD(P)-binding Rossmann-like Domain"/>
    <property type="match status" value="1"/>
</dbReference>
<organism evidence="10 11">
    <name type="scientific">Reticulomyxa filosa</name>
    <dbReference type="NCBI Taxonomy" id="46433"/>
    <lineage>
        <taxon>Eukaryota</taxon>
        <taxon>Sar</taxon>
        <taxon>Rhizaria</taxon>
        <taxon>Retaria</taxon>
        <taxon>Foraminifera</taxon>
        <taxon>Monothalamids</taxon>
        <taxon>Reticulomyxidae</taxon>
        <taxon>Reticulomyxa</taxon>
    </lineage>
</organism>
<evidence type="ECO:0000256" key="3">
    <source>
        <dbReference type="ARBA" id="ARBA00023002"/>
    </source>
</evidence>
<comment type="similarity">
    <text evidence="2">Belongs to the 3-hydroxyacyl-CoA dehydrogenase family.</text>
</comment>
<evidence type="ECO:0000256" key="4">
    <source>
        <dbReference type="ARBA" id="ARBA00023235"/>
    </source>
</evidence>
<dbReference type="OrthoDB" id="2148274at2759"/>
<dbReference type="Pfam" id="PF02737">
    <property type="entry name" value="3HCDH_N"/>
    <property type="match status" value="1"/>
</dbReference>
<dbReference type="SUPFAM" id="SSF48179">
    <property type="entry name" value="6-phosphogluconate dehydrogenase C-terminal domain-like"/>
    <property type="match status" value="1"/>
</dbReference>
<dbReference type="InterPro" id="IPR006108">
    <property type="entry name" value="3HC_DH_C"/>
</dbReference>
<evidence type="ECO:0000313" key="10">
    <source>
        <dbReference type="EMBL" id="ETO31814.1"/>
    </source>
</evidence>
<keyword evidence="11" id="KW-1185">Reference proteome</keyword>
<reference evidence="10 11" key="1">
    <citation type="journal article" date="2013" name="Curr. Biol.">
        <title>The Genome of the Foraminiferan Reticulomyxa filosa.</title>
        <authorList>
            <person name="Glockner G."/>
            <person name="Hulsmann N."/>
            <person name="Schleicher M."/>
            <person name="Noegel A.A."/>
            <person name="Eichinger L."/>
            <person name="Gallinger C."/>
            <person name="Pawlowski J."/>
            <person name="Sierra R."/>
            <person name="Euteneuer U."/>
            <person name="Pillet L."/>
            <person name="Moustafa A."/>
            <person name="Platzer M."/>
            <person name="Groth M."/>
            <person name="Szafranski K."/>
            <person name="Schliwa M."/>
        </authorList>
    </citation>
    <scope>NUCLEOTIDE SEQUENCE [LARGE SCALE GENOMIC DNA]</scope>
</reference>
<evidence type="ECO:0000259" key="9">
    <source>
        <dbReference type="Pfam" id="PF02737"/>
    </source>
</evidence>
<protein>
    <submittedName>
        <fullName evidence="10">3-hydroxyacyl-CoA dehydrogenase, domain family</fullName>
    </submittedName>
</protein>
<dbReference type="Proteomes" id="UP000023152">
    <property type="component" value="Unassembled WGS sequence"/>
</dbReference>
<feature type="domain" description="3-hydroxyacyl-CoA dehydrogenase C-terminal" evidence="8">
    <location>
        <begin position="195"/>
        <end position="295"/>
    </location>
</feature>
<gene>
    <name evidence="10" type="ORF">RFI_05303</name>
</gene>
<dbReference type="PIRSF" id="PIRSF000105">
    <property type="entry name" value="HCDH"/>
    <property type="match status" value="1"/>
</dbReference>
<feature type="domain" description="3-hydroxyacyl-CoA dehydrogenase NAD binding" evidence="9">
    <location>
        <begin position="14"/>
        <end position="191"/>
    </location>
</feature>
<sequence length="325" mass="36291">VPGISPAKAKKIKKVGVIGCGTMGGGILMNFVQIGIPVVVLESKQEFLDNGMAIIRRNWMSSVKKRKLSPTTFEKYMSMIKPTTQYKDFSDVDLVIEAVFENMKIKKEVFRNLDAVCKPSCILATNTSFLDVGEIAKSTSRPQKVVGTHFFAPANVMQLLENVRHPGTDEETIATVQELAKQIKKKGVLVKVCEGFVGNRMFGVEQIEVLRVVLEGATPQQVDSVMYKFGWAMGPFQVGDLSGNDIGYRRRDELGLVEKPFNGPLGEYSPFFVTDNLVKQYNRLGLKTGKGWYDYEDGQRKPIPSKQVEELIIASSKERGITRRK</sequence>
<keyword evidence="6" id="KW-0511">Multifunctional enzyme</keyword>
<evidence type="ECO:0000256" key="1">
    <source>
        <dbReference type="ARBA" id="ARBA00005005"/>
    </source>
</evidence>
<dbReference type="Pfam" id="PF00725">
    <property type="entry name" value="3HCDH"/>
    <property type="match status" value="1"/>
</dbReference>
<dbReference type="GO" id="GO:0003857">
    <property type="term" value="F:(3S)-3-hydroxyacyl-CoA dehydrogenase (NAD+) activity"/>
    <property type="evidence" value="ECO:0007669"/>
    <property type="project" value="TreeGrafter"/>
</dbReference>
<keyword evidence="5" id="KW-0456">Lyase</keyword>
<evidence type="ECO:0000256" key="2">
    <source>
        <dbReference type="ARBA" id="ARBA00009463"/>
    </source>
</evidence>
<dbReference type="AlphaFoldDB" id="X6P162"/>
<dbReference type="GO" id="GO:0070403">
    <property type="term" value="F:NAD+ binding"/>
    <property type="evidence" value="ECO:0007669"/>
    <property type="project" value="InterPro"/>
</dbReference>
<dbReference type="SUPFAM" id="SSF51735">
    <property type="entry name" value="NAD(P)-binding Rossmann-fold domains"/>
    <property type="match status" value="1"/>
</dbReference>
<evidence type="ECO:0000259" key="8">
    <source>
        <dbReference type="Pfam" id="PF00725"/>
    </source>
</evidence>
<dbReference type="PANTHER" id="PTHR23309">
    <property type="entry name" value="3-HYDROXYACYL-COA DEHYROGENASE"/>
    <property type="match status" value="1"/>
</dbReference>
<evidence type="ECO:0000256" key="6">
    <source>
        <dbReference type="ARBA" id="ARBA00023268"/>
    </source>
</evidence>
<feature type="site" description="Important for catalytic activity" evidence="7">
    <location>
        <position position="149"/>
    </location>
</feature>
<evidence type="ECO:0000256" key="7">
    <source>
        <dbReference type="PIRSR" id="PIRSR000105-1"/>
    </source>
</evidence>
<dbReference type="OMA" id="HFARHGH"/>
<dbReference type="InterPro" id="IPR008927">
    <property type="entry name" value="6-PGluconate_DH-like_C_sf"/>
</dbReference>
<keyword evidence="3" id="KW-0560">Oxidoreductase</keyword>
<accession>X6P162</accession>
<dbReference type="GO" id="GO:0016829">
    <property type="term" value="F:lyase activity"/>
    <property type="evidence" value="ECO:0007669"/>
    <property type="project" value="UniProtKB-KW"/>
</dbReference>
<dbReference type="InterPro" id="IPR006176">
    <property type="entry name" value="3-OHacyl-CoA_DH_NAD-bd"/>
</dbReference>
<dbReference type="InterPro" id="IPR036291">
    <property type="entry name" value="NAD(P)-bd_dom_sf"/>
</dbReference>
<dbReference type="InterPro" id="IPR022694">
    <property type="entry name" value="3-OHacyl-CoA_DH"/>
</dbReference>
<proteinExistence type="inferred from homology"/>
<evidence type="ECO:0000256" key="5">
    <source>
        <dbReference type="ARBA" id="ARBA00023239"/>
    </source>
</evidence>
<dbReference type="PANTHER" id="PTHR23309:SF49">
    <property type="entry name" value="PEROXISOMAL BIFUNCTIONAL ENZYME"/>
    <property type="match status" value="1"/>
</dbReference>
<dbReference type="GO" id="GO:0016853">
    <property type="term" value="F:isomerase activity"/>
    <property type="evidence" value="ECO:0007669"/>
    <property type="project" value="UniProtKB-KW"/>
</dbReference>
<comment type="pathway">
    <text evidence="1">Lipid metabolism; fatty acid beta-oxidation.</text>
</comment>